<dbReference type="GO" id="GO:0004930">
    <property type="term" value="F:G protein-coupled receptor activity"/>
    <property type="evidence" value="ECO:0007669"/>
    <property type="project" value="UniProtKB-KW"/>
</dbReference>
<dbReference type="AlphaFoldDB" id="A0A8B6EDB3"/>
<evidence type="ECO:0000256" key="8">
    <source>
        <dbReference type="RuleBase" id="RU000688"/>
    </source>
</evidence>
<proteinExistence type="inferred from homology"/>
<reference evidence="11" key="1">
    <citation type="submission" date="2018-11" db="EMBL/GenBank/DDBJ databases">
        <authorList>
            <person name="Alioto T."/>
            <person name="Alioto T."/>
        </authorList>
    </citation>
    <scope>NUCLEOTIDE SEQUENCE</scope>
</reference>
<evidence type="ECO:0000313" key="12">
    <source>
        <dbReference type="Proteomes" id="UP000596742"/>
    </source>
</evidence>
<dbReference type="PROSITE" id="PS00237">
    <property type="entry name" value="G_PROTEIN_RECEP_F1_1"/>
    <property type="match status" value="1"/>
</dbReference>
<evidence type="ECO:0000259" key="10">
    <source>
        <dbReference type="PROSITE" id="PS50262"/>
    </source>
</evidence>
<dbReference type="EMBL" id="UYJE01004936">
    <property type="protein sequence ID" value="VDI32655.1"/>
    <property type="molecule type" value="Genomic_DNA"/>
</dbReference>
<evidence type="ECO:0000256" key="2">
    <source>
        <dbReference type="ARBA" id="ARBA00022692"/>
    </source>
</evidence>
<feature type="transmembrane region" description="Helical" evidence="9">
    <location>
        <begin position="109"/>
        <end position="130"/>
    </location>
</feature>
<evidence type="ECO:0000313" key="11">
    <source>
        <dbReference type="EMBL" id="VDI32655.1"/>
    </source>
</evidence>
<accession>A0A8B6EDB3</accession>
<dbReference type="SUPFAM" id="SSF81321">
    <property type="entry name" value="Family A G protein-coupled receptor-like"/>
    <property type="match status" value="1"/>
</dbReference>
<evidence type="ECO:0000256" key="7">
    <source>
        <dbReference type="ARBA" id="ARBA00023224"/>
    </source>
</evidence>
<evidence type="ECO:0000256" key="9">
    <source>
        <dbReference type="SAM" id="Phobius"/>
    </source>
</evidence>
<organism evidence="11 12">
    <name type="scientific">Mytilus galloprovincialis</name>
    <name type="common">Mediterranean mussel</name>
    <dbReference type="NCBI Taxonomy" id="29158"/>
    <lineage>
        <taxon>Eukaryota</taxon>
        <taxon>Metazoa</taxon>
        <taxon>Spiralia</taxon>
        <taxon>Lophotrochozoa</taxon>
        <taxon>Mollusca</taxon>
        <taxon>Bivalvia</taxon>
        <taxon>Autobranchia</taxon>
        <taxon>Pteriomorphia</taxon>
        <taxon>Mytilida</taxon>
        <taxon>Mytiloidea</taxon>
        <taxon>Mytilidae</taxon>
        <taxon>Mytilinae</taxon>
        <taxon>Mytilus</taxon>
    </lineage>
</organism>
<protein>
    <recommendedName>
        <fullName evidence="10">G-protein coupled receptors family 1 profile domain-containing protein</fullName>
    </recommendedName>
</protein>
<name>A0A8B6EDB3_MYTGA</name>
<evidence type="ECO:0000256" key="6">
    <source>
        <dbReference type="ARBA" id="ARBA00023170"/>
    </source>
</evidence>
<dbReference type="PROSITE" id="PS50262">
    <property type="entry name" value="G_PROTEIN_RECEP_F1_2"/>
    <property type="match status" value="1"/>
</dbReference>
<keyword evidence="5 9" id="KW-0472">Membrane</keyword>
<dbReference type="PRINTS" id="PR00237">
    <property type="entry name" value="GPCRRHODOPSN"/>
</dbReference>
<comment type="similarity">
    <text evidence="8">Belongs to the G-protein coupled receptor 1 family.</text>
</comment>
<dbReference type="Pfam" id="PF00001">
    <property type="entry name" value="7tm_1"/>
    <property type="match status" value="1"/>
</dbReference>
<dbReference type="GO" id="GO:0016020">
    <property type="term" value="C:membrane"/>
    <property type="evidence" value="ECO:0007669"/>
    <property type="project" value="UniProtKB-SubCell"/>
</dbReference>
<dbReference type="Proteomes" id="UP000596742">
    <property type="component" value="Unassembled WGS sequence"/>
</dbReference>
<keyword evidence="2 8" id="KW-0812">Transmembrane</keyword>
<dbReference type="PANTHER" id="PTHR24238">
    <property type="entry name" value="G-PROTEIN COUPLED RECEPTOR"/>
    <property type="match status" value="1"/>
</dbReference>
<dbReference type="CDD" id="cd00637">
    <property type="entry name" value="7tm_classA_rhodopsin-like"/>
    <property type="match status" value="1"/>
</dbReference>
<feature type="transmembrane region" description="Helical" evidence="9">
    <location>
        <begin position="39"/>
        <end position="61"/>
    </location>
</feature>
<feature type="transmembrane region" description="Helical" evidence="9">
    <location>
        <begin position="73"/>
        <end position="97"/>
    </location>
</feature>
<keyword evidence="6 8" id="KW-0675">Receptor</keyword>
<feature type="transmembrane region" description="Helical" evidence="9">
    <location>
        <begin position="151"/>
        <end position="171"/>
    </location>
</feature>
<comment type="subcellular location">
    <subcellularLocation>
        <location evidence="1">Membrane</location>
        <topology evidence="1">Multi-pass membrane protein</topology>
    </subcellularLocation>
</comment>
<dbReference type="OrthoDB" id="6121045at2759"/>
<keyword evidence="7 8" id="KW-0807">Transducer</keyword>
<sequence>MNNSTMYMCPDWLYRIKWSNETTIEDINQILMTRNIPGLVFVSILMLTGFLGNAIVLYIFFTKFARSNYRTYVLCLALLDEISSCFLMPFIIIYLLYPKHFPDNILCKFGHFVGYYTSTASAFLLILIAIDRYRKICQPMKRQISKLFAKRSCIIINIVAAIISIQSMFIYGTTTRPTGLFNVTETICFMEKDPFLATYGRVFYIQLQICLAFVIVFITVLYFNIMQKLHTHKKKSMKRLRLSSSSGPKTVRTRKTTLTFIVITLIFAISSEIHHALAMILHFVDNLECHMNKAEGTAFYIFLWAVFINNVSNPFIYGVSDDRFRSHVKEMLKKNQDFKPNNRKDSKSSVSE</sequence>
<keyword evidence="4 8" id="KW-0297">G-protein coupled receptor</keyword>
<dbReference type="InterPro" id="IPR017452">
    <property type="entry name" value="GPCR_Rhodpsn_7TM"/>
</dbReference>
<gene>
    <name evidence="11" type="ORF">MGAL_10B021574</name>
</gene>
<evidence type="ECO:0000256" key="1">
    <source>
        <dbReference type="ARBA" id="ARBA00004141"/>
    </source>
</evidence>
<dbReference type="InterPro" id="IPR000276">
    <property type="entry name" value="GPCR_Rhodpsn"/>
</dbReference>
<dbReference type="Gene3D" id="1.20.1070.10">
    <property type="entry name" value="Rhodopsin 7-helix transmembrane proteins"/>
    <property type="match status" value="1"/>
</dbReference>
<dbReference type="PANTHER" id="PTHR24238:SF47">
    <property type="entry name" value="ECDYSTEROIDS_DOPAMINE RECEPTOR-RELATED"/>
    <property type="match status" value="1"/>
</dbReference>
<feature type="transmembrane region" description="Helical" evidence="9">
    <location>
        <begin position="297"/>
        <end position="319"/>
    </location>
</feature>
<comment type="caution">
    <text evidence="11">The sequence shown here is derived from an EMBL/GenBank/DDBJ whole genome shotgun (WGS) entry which is preliminary data.</text>
</comment>
<evidence type="ECO:0000256" key="3">
    <source>
        <dbReference type="ARBA" id="ARBA00022989"/>
    </source>
</evidence>
<keyword evidence="12" id="KW-1185">Reference proteome</keyword>
<keyword evidence="3 9" id="KW-1133">Transmembrane helix</keyword>
<feature type="transmembrane region" description="Helical" evidence="9">
    <location>
        <begin position="258"/>
        <end position="277"/>
    </location>
</feature>
<feature type="domain" description="G-protein coupled receptors family 1 profile" evidence="10">
    <location>
        <begin position="52"/>
        <end position="317"/>
    </location>
</feature>
<evidence type="ECO:0000256" key="4">
    <source>
        <dbReference type="ARBA" id="ARBA00023040"/>
    </source>
</evidence>
<evidence type="ECO:0000256" key="5">
    <source>
        <dbReference type="ARBA" id="ARBA00023136"/>
    </source>
</evidence>
<feature type="transmembrane region" description="Helical" evidence="9">
    <location>
        <begin position="203"/>
        <end position="225"/>
    </location>
</feature>